<name>A0ABW9QXL7_9ACTN</name>
<dbReference type="Pfam" id="PF09660">
    <property type="entry name" value="DUF2397"/>
    <property type="match status" value="1"/>
</dbReference>
<dbReference type="EMBL" id="WJHE01000996">
    <property type="protein sequence ID" value="MST34417.1"/>
    <property type="molecule type" value="Genomic_DNA"/>
</dbReference>
<feature type="non-terminal residue" evidence="2">
    <location>
        <position position="380"/>
    </location>
</feature>
<organism evidence="2 3">
    <name type="scientific">Acidiferrimicrobium australe</name>
    <dbReference type="NCBI Taxonomy" id="2664430"/>
    <lineage>
        <taxon>Bacteria</taxon>
        <taxon>Bacillati</taxon>
        <taxon>Actinomycetota</taxon>
        <taxon>Acidimicrobiia</taxon>
        <taxon>Acidimicrobiales</taxon>
        <taxon>Acidimicrobiaceae</taxon>
        <taxon>Acidiferrimicrobium</taxon>
    </lineage>
</organism>
<comment type="caution">
    <text evidence="2">The sequence shown here is derived from an EMBL/GenBank/DDBJ whole genome shotgun (WGS) entry which is preliminary data.</text>
</comment>
<evidence type="ECO:0000313" key="3">
    <source>
        <dbReference type="Proteomes" id="UP000437736"/>
    </source>
</evidence>
<dbReference type="Proteomes" id="UP000437736">
    <property type="component" value="Unassembled WGS sequence"/>
</dbReference>
<dbReference type="InterPro" id="IPR013493">
    <property type="entry name" value="CHP02677"/>
</dbReference>
<feature type="region of interest" description="Disordered" evidence="1">
    <location>
        <begin position="1"/>
        <end position="23"/>
    </location>
</feature>
<protein>
    <submittedName>
        <fullName evidence="2">DUF2397 family protein</fullName>
    </submittedName>
</protein>
<reference evidence="2 3" key="1">
    <citation type="submission" date="2019-11" db="EMBL/GenBank/DDBJ databases">
        <title>Acidiferrimicrobium australis gen. nov., sp. nov., an acidophilic and obligately heterotrophic, member of the Actinobacteria that catalyses dissimilatory oxido- reduction of iron isolated from metal-rich acidic water in Chile.</title>
        <authorList>
            <person name="Gonzalez D."/>
            <person name="Huber K."/>
            <person name="Hedrich S."/>
            <person name="Rojas-Villalobos C."/>
            <person name="Quatrini R."/>
            <person name="Dinamarca M.A."/>
            <person name="Schwarz A."/>
            <person name="Canales C."/>
            <person name="Nancucheo I."/>
        </authorList>
    </citation>
    <scope>NUCLEOTIDE SEQUENCE [LARGE SCALE GENOMIC DNA]</scope>
    <source>
        <strain evidence="2 3">USS-CCA1</strain>
    </source>
</reference>
<sequence>MRPVRSPRSTPAGPRAPFSTVGPMADPERLRLYAYVTAPEAEDYLAIMSAFTQALLVEWSAQDVVDHGVDLPAEVVAARCRSLAEHGNLLLSPREVRVTSIAEYQSQPARYSVSALGARLHREVEAFLAVTGGAREVPRELLALIAEGLAGLDPDGDARALAGAVSTIFAQFQDFAGSVTDFYTYIGSVLTRSDLDGDEWSGFKALLIDYLESIVESVRLHSPAIAAALARLHPRIDDVVARIGDAGFAALEASTPGGEGTQRAQGRRREDWSDLEKWFAGPGSRQLREAAHRAVGSLLSSLKRINSASTNEASLRRHFLKLAGWFDGATPAEAHVLAAAAFGAYPSRHLGVPLDADLDAAVPATASWWRSPPAPVPVAL</sequence>
<evidence type="ECO:0000313" key="2">
    <source>
        <dbReference type="EMBL" id="MST34417.1"/>
    </source>
</evidence>
<gene>
    <name evidence="2" type="ORF">GHK86_17030</name>
</gene>
<keyword evidence="3" id="KW-1185">Reference proteome</keyword>
<evidence type="ECO:0000256" key="1">
    <source>
        <dbReference type="SAM" id="MobiDB-lite"/>
    </source>
</evidence>
<accession>A0ABW9QXL7</accession>
<proteinExistence type="predicted"/>